<name>A0A5B6TF74_9BACT</name>
<proteinExistence type="predicted"/>
<dbReference type="PROSITE" id="PS51257">
    <property type="entry name" value="PROKAR_LIPOPROTEIN"/>
    <property type="match status" value="1"/>
</dbReference>
<keyword evidence="1" id="KW-0732">Signal</keyword>
<protein>
    <recommendedName>
        <fullName evidence="4">Lipoprotein</fullName>
    </recommendedName>
</protein>
<dbReference type="Pfam" id="PF20329">
    <property type="entry name" value="DUF6624"/>
    <property type="match status" value="1"/>
</dbReference>
<evidence type="ECO:0008006" key="4">
    <source>
        <dbReference type="Google" id="ProtNLM"/>
    </source>
</evidence>
<dbReference type="Proteomes" id="UP000324133">
    <property type="component" value="Unassembled WGS sequence"/>
</dbReference>
<dbReference type="AlphaFoldDB" id="A0A5B6TF74"/>
<feature type="chain" id="PRO_5023129118" description="Lipoprotein" evidence="1">
    <location>
        <begin position="23"/>
        <end position="217"/>
    </location>
</feature>
<dbReference type="InterPro" id="IPR046732">
    <property type="entry name" value="DUF6624"/>
</dbReference>
<reference evidence="2 3" key="1">
    <citation type="submission" date="2019-07" db="EMBL/GenBank/DDBJ databases">
        <title>Rufibacter sp. nov., isolated from lake sediment.</title>
        <authorList>
            <person name="Qu J.-H."/>
        </authorList>
    </citation>
    <scope>NUCLEOTIDE SEQUENCE [LARGE SCALE GENOMIC DNA]</scope>
    <source>
        <strain evidence="2 3">NBS58-1</strain>
    </source>
</reference>
<evidence type="ECO:0000313" key="2">
    <source>
        <dbReference type="EMBL" id="KAA3439252.1"/>
    </source>
</evidence>
<dbReference type="OrthoDB" id="1164858at2"/>
<feature type="signal peptide" evidence="1">
    <location>
        <begin position="1"/>
        <end position="22"/>
    </location>
</feature>
<keyword evidence="3" id="KW-1185">Reference proteome</keyword>
<evidence type="ECO:0000256" key="1">
    <source>
        <dbReference type="SAM" id="SignalP"/>
    </source>
</evidence>
<evidence type="ECO:0000313" key="3">
    <source>
        <dbReference type="Proteomes" id="UP000324133"/>
    </source>
</evidence>
<dbReference type="EMBL" id="VKKY01000001">
    <property type="protein sequence ID" value="KAA3439252.1"/>
    <property type="molecule type" value="Genomic_DNA"/>
</dbReference>
<sequence length="217" mass="24422">MGKGCSLILLFFCLLMTSCGQSEHRASVPVPIPYDSLRVTLEKIYDTDQAVRQGFDQVKEKDRITFFRKMQGVDSVNQLAVVKMLQQYGWLPQSKIGGKAADGLFLVVQHAPAPVIRKYLPSLKLMAQKGEASATDAAMMEDRLLMFEGEKQIYGTQATSMGREDGSMFIWPIKDSKHVNERRKAVGFRVTVEEYAKLMNAAYNPDEALPPKKQVFH</sequence>
<dbReference type="RefSeq" id="WP_149088897.1">
    <property type="nucleotide sequence ID" value="NZ_VKKY01000001.1"/>
</dbReference>
<comment type="caution">
    <text evidence="2">The sequence shown here is derived from an EMBL/GenBank/DDBJ whole genome shotgun (WGS) entry which is preliminary data.</text>
</comment>
<accession>A0A5B6TF74</accession>
<gene>
    <name evidence="2" type="ORF">FOA19_00785</name>
</gene>
<organism evidence="2 3">
    <name type="scientific">Rufibacter hautae</name>
    <dbReference type="NCBI Taxonomy" id="2595005"/>
    <lineage>
        <taxon>Bacteria</taxon>
        <taxon>Pseudomonadati</taxon>
        <taxon>Bacteroidota</taxon>
        <taxon>Cytophagia</taxon>
        <taxon>Cytophagales</taxon>
        <taxon>Hymenobacteraceae</taxon>
        <taxon>Rufibacter</taxon>
    </lineage>
</organism>